<dbReference type="WBParaSite" id="Gr19_v10_g11267.t1">
    <property type="protein sequence ID" value="Gr19_v10_g11267.t1"/>
    <property type="gene ID" value="Gr19_v10_g11267"/>
</dbReference>
<organism evidence="1 2">
    <name type="scientific">Globodera rostochiensis</name>
    <name type="common">Golden nematode worm</name>
    <name type="synonym">Heterodera rostochiensis</name>
    <dbReference type="NCBI Taxonomy" id="31243"/>
    <lineage>
        <taxon>Eukaryota</taxon>
        <taxon>Metazoa</taxon>
        <taxon>Ecdysozoa</taxon>
        <taxon>Nematoda</taxon>
        <taxon>Chromadorea</taxon>
        <taxon>Rhabditida</taxon>
        <taxon>Tylenchina</taxon>
        <taxon>Tylenchomorpha</taxon>
        <taxon>Tylenchoidea</taxon>
        <taxon>Heteroderidae</taxon>
        <taxon>Heteroderinae</taxon>
        <taxon>Globodera</taxon>
    </lineage>
</organism>
<name>A0A914GVY1_GLORO</name>
<evidence type="ECO:0000313" key="1">
    <source>
        <dbReference type="Proteomes" id="UP000887572"/>
    </source>
</evidence>
<keyword evidence="1" id="KW-1185">Reference proteome</keyword>
<dbReference type="Proteomes" id="UP000887572">
    <property type="component" value="Unplaced"/>
</dbReference>
<protein>
    <submittedName>
        <fullName evidence="2">Uncharacterized protein</fullName>
    </submittedName>
</protein>
<evidence type="ECO:0000313" key="2">
    <source>
        <dbReference type="WBParaSite" id="Gr19_v10_g11267.t1"/>
    </source>
</evidence>
<dbReference type="AlphaFoldDB" id="A0A914GVY1"/>
<sequence>MSTVGTAYVTQGGTLIRPDELQRAIRKSMAEMPDSLSPTSSSAELSSRLLNANPVWSVYSSSNPYSYWPFRYLTDPNSHEVFWYDIHSQFSALRRRDLFGKHKPPVNSNPLVTDRDYVANNHYWTYPYPYWARYRGYLYDYANPLINRTLCHNLLNKLPHYHREMSAYAIGPLVDQPMIRHNPVQLRARTLADLSRSFAVGDTSPSPNTPLSYKTRSWSWRTFHQSRLDDVFYPDDGFHFGTSYRTYPVLDKYHRRDHAAIPYTFWSRAYCNELYPTDRLEMYRRIHEPYRDEYSYKLWNAPRRALLKDVFQ</sequence>
<accession>A0A914GVY1</accession>
<reference evidence="2" key="1">
    <citation type="submission" date="2022-11" db="UniProtKB">
        <authorList>
            <consortium name="WormBaseParasite"/>
        </authorList>
    </citation>
    <scope>IDENTIFICATION</scope>
</reference>
<proteinExistence type="predicted"/>